<dbReference type="InterPro" id="IPR029154">
    <property type="entry name" value="HIBADH-like_NADP-bd"/>
</dbReference>
<dbReference type="AlphaFoldDB" id="A0A2P6ASU3"/>
<evidence type="ECO:0000256" key="4">
    <source>
        <dbReference type="PIRSR" id="PIRSR000103-1"/>
    </source>
</evidence>
<dbReference type="Gene3D" id="3.40.50.720">
    <property type="entry name" value="NAD(P)-binding Rossmann-like Domain"/>
    <property type="match status" value="1"/>
</dbReference>
<comment type="similarity">
    <text evidence="1">Belongs to the HIBADH-related family.</text>
</comment>
<dbReference type="Pfam" id="PF03446">
    <property type="entry name" value="NAD_binding_2"/>
    <property type="match status" value="1"/>
</dbReference>
<dbReference type="InterPro" id="IPR013328">
    <property type="entry name" value="6PGD_dom2"/>
</dbReference>
<dbReference type="GO" id="GO:0050661">
    <property type="term" value="F:NADP binding"/>
    <property type="evidence" value="ECO:0007669"/>
    <property type="project" value="InterPro"/>
</dbReference>
<comment type="caution">
    <text evidence="7">The sequence shown here is derived from an EMBL/GenBank/DDBJ whole genome shotgun (WGS) entry which is preliminary data.</text>
</comment>
<reference evidence="8" key="1">
    <citation type="submission" date="2018-02" db="EMBL/GenBank/DDBJ databases">
        <title>Genome sequencing of Solimonas sp. HR-BB.</title>
        <authorList>
            <person name="Lee Y."/>
            <person name="Jeon C.O."/>
        </authorList>
    </citation>
    <scope>NUCLEOTIDE SEQUENCE [LARGE SCALE GENOMIC DNA]</scope>
    <source>
        <strain evidence="8">HR-E</strain>
    </source>
</reference>
<dbReference type="InterPro" id="IPR002204">
    <property type="entry name" value="3-OH-isobutyrate_DH-rel_CS"/>
</dbReference>
<evidence type="ECO:0000259" key="6">
    <source>
        <dbReference type="Pfam" id="PF14833"/>
    </source>
</evidence>
<dbReference type="InterPro" id="IPR036291">
    <property type="entry name" value="NAD(P)-bd_dom_sf"/>
</dbReference>
<gene>
    <name evidence="7" type="ORF">C5O18_05130</name>
</gene>
<dbReference type="EMBL" id="PTQZ01000092">
    <property type="protein sequence ID" value="PQA43722.1"/>
    <property type="molecule type" value="Genomic_DNA"/>
</dbReference>
<dbReference type="Pfam" id="PF14833">
    <property type="entry name" value="NAD_binding_11"/>
    <property type="match status" value="1"/>
</dbReference>
<evidence type="ECO:0000256" key="3">
    <source>
        <dbReference type="ARBA" id="ARBA00023027"/>
    </source>
</evidence>
<dbReference type="PANTHER" id="PTHR43060:SF15">
    <property type="entry name" value="3-HYDROXYISOBUTYRATE DEHYDROGENASE-LIKE 1, MITOCHONDRIAL-RELATED"/>
    <property type="match status" value="1"/>
</dbReference>
<dbReference type="SUPFAM" id="SSF51735">
    <property type="entry name" value="NAD(P)-binding Rossmann-fold domains"/>
    <property type="match status" value="1"/>
</dbReference>
<dbReference type="PANTHER" id="PTHR43060">
    <property type="entry name" value="3-HYDROXYISOBUTYRATE DEHYDROGENASE-LIKE 1, MITOCHONDRIAL-RELATED"/>
    <property type="match status" value="1"/>
</dbReference>
<evidence type="ECO:0000256" key="2">
    <source>
        <dbReference type="ARBA" id="ARBA00023002"/>
    </source>
</evidence>
<protein>
    <submittedName>
        <fullName evidence="7">Oxidoreductase</fullName>
    </submittedName>
</protein>
<dbReference type="Proteomes" id="UP000243900">
    <property type="component" value="Unassembled WGS sequence"/>
</dbReference>
<accession>A0A2P6ASU3</accession>
<proteinExistence type="inferred from homology"/>
<feature type="domain" description="6-phosphogluconate dehydrogenase NADP-binding" evidence="5">
    <location>
        <begin position="1"/>
        <end position="159"/>
    </location>
</feature>
<evidence type="ECO:0000313" key="8">
    <source>
        <dbReference type="Proteomes" id="UP000243900"/>
    </source>
</evidence>
<keyword evidence="2" id="KW-0560">Oxidoreductase</keyword>
<dbReference type="PIRSF" id="PIRSF000103">
    <property type="entry name" value="HIBADH"/>
    <property type="match status" value="1"/>
</dbReference>
<evidence type="ECO:0000259" key="5">
    <source>
        <dbReference type="Pfam" id="PF03446"/>
    </source>
</evidence>
<feature type="active site" evidence="4">
    <location>
        <position position="168"/>
    </location>
</feature>
<dbReference type="InterPro" id="IPR006115">
    <property type="entry name" value="6PGDH_NADP-bd"/>
</dbReference>
<dbReference type="InterPro" id="IPR015815">
    <property type="entry name" value="HIBADH-related"/>
</dbReference>
<dbReference type="InterPro" id="IPR008927">
    <property type="entry name" value="6-PGluconate_DH-like_C_sf"/>
</dbReference>
<dbReference type="SUPFAM" id="SSF48179">
    <property type="entry name" value="6-phosphogluconate dehydrogenase C-terminal domain-like"/>
    <property type="match status" value="1"/>
</dbReference>
<dbReference type="Gene3D" id="1.10.1040.10">
    <property type="entry name" value="N-(1-d-carboxylethyl)-l-norvaline Dehydrogenase, domain 2"/>
    <property type="match status" value="1"/>
</dbReference>
<dbReference type="RefSeq" id="WP_105192043.1">
    <property type="nucleotide sequence ID" value="NZ_PTQZ01000092.1"/>
</dbReference>
<dbReference type="GO" id="GO:0016054">
    <property type="term" value="P:organic acid catabolic process"/>
    <property type="evidence" value="ECO:0007669"/>
    <property type="project" value="UniProtKB-ARBA"/>
</dbReference>
<dbReference type="GO" id="GO:0016491">
    <property type="term" value="F:oxidoreductase activity"/>
    <property type="evidence" value="ECO:0007669"/>
    <property type="project" value="UniProtKB-KW"/>
</dbReference>
<dbReference type="PROSITE" id="PS00895">
    <property type="entry name" value="3_HYDROXYISOBUT_DH"/>
    <property type="match status" value="1"/>
</dbReference>
<dbReference type="OrthoDB" id="9786703at2"/>
<feature type="domain" description="3-hydroxyisobutyrate dehydrogenase-like NAD-binding" evidence="6">
    <location>
        <begin position="162"/>
        <end position="281"/>
    </location>
</feature>
<feature type="non-terminal residue" evidence="7">
    <location>
        <position position="1"/>
    </location>
</feature>
<organism evidence="7 8">
    <name type="scientific">Amnimonas aquatica</name>
    <dbReference type="NCBI Taxonomy" id="2094561"/>
    <lineage>
        <taxon>Bacteria</taxon>
        <taxon>Pseudomonadati</taxon>
        <taxon>Pseudomonadota</taxon>
        <taxon>Gammaproteobacteria</taxon>
        <taxon>Moraxellales</taxon>
        <taxon>Moraxellaceae</taxon>
        <taxon>Amnimonas</taxon>
    </lineage>
</organism>
<keyword evidence="8" id="KW-1185">Reference proteome</keyword>
<name>A0A2P6ASU3_9GAMM</name>
<keyword evidence="3" id="KW-0520">NAD</keyword>
<evidence type="ECO:0000256" key="1">
    <source>
        <dbReference type="ARBA" id="ARBA00009080"/>
    </source>
</evidence>
<sequence length="289" mass="30062">AFVGLGNMGFPMAGHLLRAGHPVTVWNRTPARADAWVAEYGGRRAGNAAEAAAGADIALTCVGRDSDLEAVVLGPGGLLDGLRPGSLLVDHSTVSADLSRRLAAILGERDIGFVDAPVSGGQQGAINGQLSIFCGGADDDIARAAPVLAAYARAQAHVGPAGSGQLAKMVNQICVAGVIQGVAEGMHFAQHAGLDVAQVMALVGQGAGSSWQLVNRHQTMLAGEYDHGFAVDWMRKDLDIVLAEAGRMALELPLTATVNDFYRDVQAMGGGRWDTSSLLRRLQHPGRKD</sequence>
<evidence type="ECO:0000313" key="7">
    <source>
        <dbReference type="EMBL" id="PQA43722.1"/>
    </source>
</evidence>
<dbReference type="GO" id="GO:0051287">
    <property type="term" value="F:NAD binding"/>
    <property type="evidence" value="ECO:0007669"/>
    <property type="project" value="InterPro"/>
</dbReference>